<name>A0ABW4Q4Y8_9MICC</name>
<sequence length="253" mass="26369">MTEEPLSSRDRLIAAALAGELTDEEQRDFDQACSADPVLLGEYLSLREITDQLAQTDLTWDDQELPPGLADRVFAATSEAPLEGEAPTPSAASKAQRQPFRARTSDAPAARRRFQPVLIGLAAAGLLLVGGLGGSVISGVLNTPPDGPPGALGAVEAVTFPAIPDGTSFEAALVAHTWGTETVLEVDGLAEGDIFEVVLVSEDGAELISGTFFGAEETVICRMNAAVMREDVSQVQIRDVAGAVVVSSSVPDV</sequence>
<dbReference type="RefSeq" id="WP_343877944.1">
    <property type="nucleotide sequence ID" value="NZ_BAAAIJ010000009.1"/>
</dbReference>
<dbReference type="EMBL" id="JBHUGA010000009">
    <property type="protein sequence ID" value="MFD1845747.1"/>
    <property type="molecule type" value="Genomic_DNA"/>
</dbReference>
<protein>
    <recommendedName>
        <fullName evidence="5">Anti-sigma factor</fullName>
    </recommendedName>
</protein>
<proteinExistence type="predicted"/>
<dbReference type="Proteomes" id="UP001597307">
    <property type="component" value="Unassembled WGS sequence"/>
</dbReference>
<keyword evidence="4" id="KW-1185">Reference proteome</keyword>
<reference evidence="4" key="1">
    <citation type="journal article" date="2019" name="Int. J. Syst. Evol. Microbiol.">
        <title>The Global Catalogue of Microorganisms (GCM) 10K type strain sequencing project: providing services to taxonomists for standard genome sequencing and annotation.</title>
        <authorList>
            <consortium name="The Broad Institute Genomics Platform"/>
            <consortium name="The Broad Institute Genome Sequencing Center for Infectious Disease"/>
            <person name="Wu L."/>
            <person name="Ma J."/>
        </authorList>
    </citation>
    <scope>NUCLEOTIDE SEQUENCE [LARGE SCALE GENOMIC DNA]</scope>
    <source>
        <strain evidence="4">JCM 11496</strain>
    </source>
</reference>
<evidence type="ECO:0000256" key="1">
    <source>
        <dbReference type="SAM" id="MobiDB-lite"/>
    </source>
</evidence>
<keyword evidence="2" id="KW-0812">Transmembrane</keyword>
<evidence type="ECO:0000256" key="2">
    <source>
        <dbReference type="SAM" id="Phobius"/>
    </source>
</evidence>
<evidence type="ECO:0000313" key="3">
    <source>
        <dbReference type="EMBL" id="MFD1845747.1"/>
    </source>
</evidence>
<keyword evidence="2" id="KW-1133">Transmembrane helix</keyword>
<feature type="region of interest" description="Disordered" evidence="1">
    <location>
        <begin position="81"/>
        <end position="107"/>
    </location>
</feature>
<evidence type="ECO:0000313" key="4">
    <source>
        <dbReference type="Proteomes" id="UP001597307"/>
    </source>
</evidence>
<feature type="transmembrane region" description="Helical" evidence="2">
    <location>
        <begin position="117"/>
        <end position="141"/>
    </location>
</feature>
<accession>A0ABW4Q4Y8</accession>
<organism evidence="3 4">
    <name type="scientific">Arthrobacter flavus</name>
    <dbReference type="NCBI Taxonomy" id="95172"/>
    <lineage>
        <taxon>Bacteria</taxon>
        <taxon>Bacillati</taxon>
        <taxon>Actinomycetota</taxon>
        <taxon>Actinomycetes</taxon>
        <taxon>Micrococcales</taxon>
        <taxon>Micrococcaceae</taxon>
        <taxon>Arthrobacter</taxon>
    </lineage>
</organism>
<comment type="caution">
    <text evidence="3">The sequence shown here is derived from an EMBL/GenBank/DDBJ whole genome shotgun (WGS) entry which is preliminary data.</text>
</comment>
<gene>
    <name evidence="3" type="ORF">ACFSFX_03960</name>
</gene>
<evidence type="ECO:0008006" key="5">
    <source>
        <dbReference type="Google" id="ProtNLM"/>
    </source>
</evidence>
<keyword evidence="2" id="KW-0472">Membrane</keyword>